<dbReference type="GO" id="GO:0016853">
    <property type="term" value="F:isomerase activity"/>
    <property type="evidence" value="ECO:0007669"/>
    <property type="project" value="UniProtKB-KW"/>
</dbReference>
<feature type="region of interest" description="Disordered" evidence="1">
    <location>
        <begin position="1"/>
        <end position="20"/>
    </location>
</feature>
<evidence type="ECO:0000313" key="3">
    <source>
        <dbReference type="EMBL" id="VFA97525.1"/>
    </source>
</evidence>
<evidence type="ECO:0000256" key="1">
    <source>
        <dbReference type="SAM" id="MobiDB-lite"/>
    </source>
</evidence>
<proteinExistence type="predicted"/>
<gene>
    <name evidence="3" type="ORF">NCTC10797_01288</name>
</gene>
<dbReference type="Gene3D" id="3.10.450.50">
    <property type="match status" value="1"/>
</dbReference>
<dbReference type="InterPro" id="IPR032710">
    <property type="entry name" value="NTF2-like_dom_sf"/>
</dbReference>
<feature type="domain" description="SnoaL-like" evidence="2">
    <location>
        <begin position="42"/>
        <end position="142"/>
    </location>
</feature>
<dbReference type="EMBL" id="LR215973">
    <property type="protein sequence ID" value="VFA97525.1"/>
    <property type="molecule type" value="Genomic_DNA"/>
</dbReference>
<dbReference type="Pfam" id="PF12680">
    <property type="entry name" value="SnoaL_2"/>
    <property type="match status" value="1"/>
</dbReference>
<evidence type="ECO:0000259" key="2">
    <source>
        <dbReference type="Pfam" id="PF12680"/>
    </source>
</evidence>
<dbReference type="Proteomes" id="UP000290439">
    <property type="component" value="Chromosome"/>
</dbReference>
<reference evidence="3 4" key="1">
    <citation type="submission" date="2019-02" db="EMBL/GenBank/DDBJ databases">
        <authorList>
            <consortium name="Pathogen Informatics"/>
        </authorList>
    </citation>
    <scope>NUCLEOTIDE SEQUENCE [LARGE SCALE GENOMIC DNA]</scope>
    <source>
        <strain evidence="3 4">3012STDY6756504</strain>
    </source>
</reference>
<dbReference type="InterPro" id="IPR037401">
    <property type="entry name" value="SnoaL-like"/>
</dbReference>
<dbReference type="AlphaFoldDB" id="A0A4U8VXV3"/>
<protein>
    <submittedName>
        <fullName evidence="3">Ketosteroid isomerase-related protein</fullName>
    </submittedName>
</protein>
<accession>A0A4U8VXV3</accession>
<name>A0A4U8VXV3_9NOCA</name>
<keyword evidence="3" id="KW-0413">Isomerase</keyword>
<dbReference type="SUPFAM" id="SSF54427">
    <property type="entry name" value="NTF2-like"/>
    <property type="match status" value="1"/>
</dbReference>
<organism evidence="3 4">
    <name type="scientific">Nocardia cyriacigeorgica</name>
    <dbReference type="NCBI Taxonomy" id="135487"/>
    <lineage>
        <taxon>Bacteria</taxon>
        <taxon>Bacillati</taxon>
        <taxon>Actinomycetota</taxon>
        <taxon>Actinomycetes</taxon>
        <taxon>Mycobacteriales</taxon>
        <taxon>Nocardiaceae</taxon>
        <taxon>Nocardia</taxon>
    </lineage>
</organism>
<sequence>MSAFGIDSSDGQPIPAPRADAPSYRLRQEYIAMSTATRDLFDRYHACWVDRDPDRIVALHTEDSIFHLHSGQEPARGREAIRQAAAGTFALVPDLVFHLVSLRVGEDFWVVQWQLRGTSATGNPVAVDLADYVLVEDGAVKEKHSYVDGVAMQAAVGAAVLDRSAPAR</sequence>
<evidence type="ECO:0000313" key="4">
    <source>
        <dbReference type="Proteomes" id="UP000290439"/>
    </source>
</evidence>